<evidence type="ECO:0000256" key="1">
    <source>
        <dbReference type="SAM" id="Coils"/>
    </source>
</evidence>
<evidence type="ECO:0000313" key="2">
    <source>
        <dbReference type="EMBL" id="CEK47968.1"/>
    </source>
</evidence>
<feature type="non-terminal residue" evidence="2">
    <location>
        <position position="1"/>
    </location>
</feature>
<organism evidence="2">
    <name type="scientific">Arion vulgaris</name>
    <dbReference type="NCBI Taxonomy" id="1028688"/>
    <lineage>
        <taxon>Eukaryota</taxon>
        <taxon>Metazoa</taxon>
        <taxon>Spiralia</taxon>
        <taxon>Lophotrochozoa</taxon>
        <taxon>Mollusca</taxon>
        <taxon>Gastropoda</taxon>
        <taxon>Heterobranchia</taxon>
        <taxon>Euthyneura</taxon>
        <taxon>Panpulmonata</taxon>
        <taxon>Eupulmonata</taxon>
        <taxon>Stylommatophora</taxon>
        <taxon>Helicina</taxon>
        <taxon>Arionoidea</taxon>
        <taxon>Arionidae</taxon>
        <taxon>Arion</taxon>
    </lineage>
</organism>
<accession>A0A0B6XVT9</accession>
<feature type="coiled-coil region" evidence="1">
    <location>
        <begin position="44"/>
        <end position="95"/>
    </location>
</feature>
<name>A0A0B6XVT9_9EUPU</name>
<reference evidence="2" key="1">
    <citation type="submission" date="2014-12" db="EMBL/GenBank/DDBJ databases">
        <title>Insight into the proteome of Arion vulgaris.</title>
        <authorList>
            <person name="Aradska J."/>
            <person name="Bulat T."/>
            <person name="Smidak R."/>
            <person name="Sarate P."/>
            <person name="Gangsoo J."/>
            <person name="Sialana F."/>
            <person name="Bilban M."/>
            <person name="Lubec G."/>
        </authorList>
    </citation>
    <scope>NUCLEOTIDE SEQUENCE</scope>
    <source>
        <tissue evidence="2">Skin</tissue>
    </source>
</reference>
<sequence length="100" mass="11790">RNGEIQKISKPVMKVASIQTDPKPWFFRPSKQETASKETTQTDIKQINKVLEMHSQLLKRYDKEVKLNMTYADSVSDLNIRLAEKERQLREEKEKNLNLD</sequence>
<keyword evidence="1" id="KW-0175">Coiled coil</keyword>
<dbReference type="AlphaFoldDB" id="A0A0B6XVT9"/>
<dbReference type="EMBL" id="HACG01001103">
    <property type="protein sequence ID" value="CEK47968.1"/>
    <property type="molecule type" value="Transcribed_RNA"/>
</dbReference>
<gene>
    <name evidence="2" type="primary">ORF2780</name>
</gene>
<feature type="non-terminal residue" evidence="2">
    <location>
        <position position="100"/>
    </location>
</feature>
<proteinExistence type="predicted"/>
<protein>
    <submittedName>
        <fullName evidence="2">Uncharacterized protein</fullName>
    </submittedName>
</protein>